<dbReference type="Gene3D" id="1.10.150.130">
    <property type="match status" value="1"/>
</dbReference>
<dbReference type="Pfam" id="PF13356">
    <property type="entry name" value="Arm-DNA-bind_3"/>
    <property type="match status" value="1"/>
</dbReference>
<dbReference type="GO" id="GO:0003677">
    <property type="term" value="F:DNA binding"/>
    <property type="evidence" value="ECO:0007669"/>
    <property type="project" value="UniProtKB-UniRule"/>
</dbReference>
<dbReference type="EMBL" id="VOHK01000006">
    <property type="protein sequence ID" value="TWT18534.1"/>
    <property type="molecule type" value="Genomic_DNA"/>
</dbReference>
<reference evidence="8 9" key="1">
    <citation type="journal article" date="2008" name="Int. J. Syst. Evol. Microbiol.">
        <title>Luteimonas marina sp. nov., isolated from seawater.</title>
        <authorList>
            <person name="Baik K.S."/>
            <person name="Park S.C."/>
            <person name="Kim M.S."/>
            <person name="Kim E.M."/>
            <person name="Park C."/>
            <person name="Chun J."/>
            <person name="Seong C.N."/>
        </authorList>
    </citation>
    <scope>NUCLEOTIDE SEQUENCE [LARGE SCALE GENOMIC DNA]</scope>
    <source>
        <strain evidence="8 9">FR1330</strain>
    </source>
</reference>
<evidence type="ECO:0000256" key="5">
    <source>
        <dbReference type="PROSITE-ProRule" id="PRU01248"/>
    </source>
</evidence>
<evidence type="ECO:0000256" key="3">
    <source>
        <dbReference type="ARBA" id="ARBA00023125"/>
    </source>
</evidence>
<evidence type="ECO:0000256" key="2">
    <source>
        <dbReference type="ARBA" id="ARBA00022908"/>
    </source>
</evidence>
<feature type="domain" description="Tyr recombinase" evidence="6">
    <location>
        <begin position="203"/>
        <end position="387"/>
    </location>
</feature>
<sequence length="409" mass="45682">MPLSDVAIRKAKPTNKAQRLFDGGGLYLEVSPKGGKWWRYKYRILGKEKRLSLGTYPDVSLAAARELHADARKLVAVGVDPSAHRKATKIAGMERAANSFETVAREWFAKKSPKLVKGYSEKVLARLEGDLFPVLGKLPVSEITAPEVLRAMRRIEDRGAYETAHRVLQTCGQVFRYAIASGRATADPTIALRGALTPATGTHHAAITAPEPFGGLLRALDGYDGSLITKHALRLAPLVFVRPGELRHAEWAEFDLEAKVWCIPAAKMKMRDDHIVPLSRQALAIIEELHELTGGGKYLFPSTRSPRRPMSNNTLNAALRRLGYDKDAHTAHGFRASARTLLDEVLHFRPDYIEHQLAHTVRDPNGRAYNRTAHLPERHKMMQGWADYLDVLREGQSDTVVPIRKRAHR</sequence>
<dbReference type="GO" id="GO:0015074">
    <property type="term" value="P:DNA integration"/>
    <property type="evidence" value="ECO:0007669"/>
    <property type="project" value="UniProtKB-KW"/>
</dbReference>
<comment type="caution">
    <text evidence="8">The sequence shown here is derived from an EMBL/GenBank/DDBJ whole genome shotgun (WGS) entry which is preliminary data.</text>
</comment>
<dbReference type="Pfam" id="PF22022">
    <property type="entry name" value="Phage_int_M"/>
    <property type="match status" value="1"/>
</dbReference>
<dbReference type="InterPro" id="IPR002104">
    <property type="entry name" value="Integrase_catalytic"/>
</dbReference>
<organism evidence="8 9">
    <name type="scientific">Luteimonas marina</name>
    <dbReference type="NCBI Taxonomy" id="488485"/>
    <lineage>
        <taxon>Bacteria</taxon>
        <taxon>Pseudomonadati</taxon>
        <taxon>Pseudomonadota</taxon>
        <taxon>Gammaproteobacteria</taxon>
        <taxon>Lysobacterales</taxon>
        <taxon>Lysobacteraceae</taxon>
        <taxon>Luteimonas</taxon>
    </lineage>
</organism>
<dbReference type="OrthoDB" id="9795573at2"/>
<dbReference type="InterPro" id="IPR044068">
    <property type="entry name" value="CB"/>
</dbReference>
<evidence type="ECO:0000313" key="8">
    <source>
        <dbReference type="EMBL" id="TWT18534.1"/>
    </source>
</evidence>
<dbReference type="Gene3D" id="1.10.443.10">
    <property type="entry name" value="Intergrase catalytic core"/>
    <property type="match status" value="1"/>
</dbReference>
<dbReference type="RefSeq" id="WP_146388639.1">
    <property type="nucleotide sequence ID" value="NZ_VOHK01000006.1"/>
</dbReference>
<feature type="domain" description="Core-binding (CB)" evidence="7">
    <location>
        <begin position="98"/>
        <end position="179"/>
    </location>
</feature>
<dbReference type="PROSITE" id="PS51900">
    <property type="entry name" value="CB"/>
    <property type="match status" value="1"/>
</dbReference>
<dbReference type="Gene3D" id="3.30.160.390">
    <property type="entry name" value="Integrase, DNA-binding domain"/>
    <property type="match status" value="1"/>
</dbReference>
<dbReference type="InterPro" id="IPR050808">
    <property type="entry name" value="Phage_Integrase"/>
</dbReference>
<dbReference type="InterPro" id="IPR053876">
    <property type="entry name" value="Phage_int_M"/>
</dbReference>
<keyword evidence="3 5" id="KW-0238">DNA-binding</keyword>
<evidence type="ECO:0000313" key="9">
    <source>
        <dbReference type="Proteomes" id="UP000319980"/>
    </source>
</evidence>
<dbReference type="PANTHER" id="PTHR30629">
    <property type="entry name" value="PROPHAGE INTEGRASE"/>
    <property type="match status" value="1"/>
</dbReference>
<gene>
    <name evidence="8" type="ORF">FQY83_14235</name>
</gene>
<dbReference type="PROSITE" id="PS51898">
    <property type="entry name" value="TYR_RECOMBINASE"/>
    <property type="match status" value="1"/>
</dbReference>
<proteinExistence type="inferred from homology"/>
<dbReference type="GO" id="GO:0006310">
    <property type="term" value="P:DNA recombination"/>
    <property type="evidence" value="ECO:0007669"/>
    <property type="project" value="UniProtKB-KW"/>
</dbReference>
<evidence type="ECO:0000259" key="7">
    <source>
        <dbReference type="PROSITE" id="PS51900"/>
    </source>
</evidence>
<keyword evidence="4" id="KW-0233">DNA recombination</keyword>
<evidence type="ECO:0000256" key="4">
    <source>
        <dbReference type="ARBA" id="ARBA00023172"/>
    </source>
</evidence>
<dbReference type="Pfam" id="PF00589">
    <property type="entry name" value="Phage_integrase"/>
    <property type="match status" value="1"/>
</dbReference>
<dbReference type="CDD" id="cd00801">
    <property type="entry name" value="INT_P4_C"/>
    <property type="match status" value="1"/>
</dbReference>
<dbReference type="InterPro" id="IPR013762">
    <property type="entry name" value="Integrase-like_cat_sf"/>
</dbReference>
<name>A0A5C5TXN2_9GAMM</name>
<dbReference type="AlphaFoldDB" id="A0A5C5TXN2"/>
<evidence type="ECO:0000259" key="6">
    <source>
        <dbReference type="PROSITE" id="PS51898"/>
    </source>
</evidence>
<comment type="similarity">
    <text evidence="1">Belongs to the 'phage' integrase family.</text>
</comment>
<dbReference type="InterPro" id="IPR011010">
    <property type="entry name" value="DNA_brk_join_enz"/>
</dbReference>
<keyword evidence="2" id="KW-0229">DNA integration</keyword>
<dbReference type="SUPFAM" id="SSF56349">
    <property type="entry name" value="DNA breaking-rejoining enzymes"/>
    <property type="match status" value="1"/>
</dbReference>
<dbReference type="Proteomes" id="UP000319980">
    <property type="component" value="Unassembled WGS sequence"/>
</dbReference>
<dbReference type="InterPro" id="IPR025166">
    <property type="entry name" value="Integrase_DNA_bind_dom"/>
</dbReference>
<dbReference type="InterPro" id="IPR010998">
    <property type="entry name" value="Integrase_recombinase_N"/>
</dbReference>
<dbReference type="InterPro" id="IPR038488">
    <property type="entry name" value="Integrase_DNA-bd_sf"/>
</dbReference>
<evidence type="ECO:0000256" key="1">
    <source>
        <dbReference type="ARBA" id="ARBA00008857"/>
    </source>
</evidence>
<keyword evidence="9" id="KW-1185">Reference proteome</keyword>
<protein>
    <submittedName>
        <fullName evidence="8">DUF4102 domain-containing protein</fullName>
    </submittedName>
</protein>
<accession>A0A5C5TXN2</accession>
<dbReference type="PANTHER" id="PTHR30629:SF2">
    <property type="entry name" value="PROPHAGE INTEGRASE INTS-RELATED"/>
    <property type="match status" value="1"/>
</dbReference>